<dbReference type="RefSeq" id="WP_164320295.1">
    <property type="nucleotide sequence ID" value="NZ_JAAGLU010000032.1"/>
</dbReference>
<dbReference type="AlphaFoldDB" id="A0A6B3C152"/>
<gene>
    <name evidence="1" type="ORF">G3I71_32625</name>
</gene>
<dbReference type="PROSITE" id="PS00018">
    <property type="entry name" value="EF_HAND_1"/>
    <property type="match status" value="1"/>
</dbReference>
<name>A0A6B3C152_9ACTN</name>
<reference evidence="1" key="1">
    <citation type="submission" date="2020-01" db="EMBL/GenBank/DDBJ databases">
        <title>Insect and environment-associated Actinomycetes.</title>
        <authorList>
            <person name="Currrie C."/>
            <person name="Chevrette M."/>
            <person name="Carlson C."/>
            <person name="Stubbendieck R."/>
            <person name="Wendt-Pienkowski E."/>
        </authorList>
    </citation>
    <scope>NUCLEOTIDE SEQUENCE</scope>
    <source>
        <strain evidence="1">SID12501</strain>
    </source>
</reference>
<evidence type="ECO:0000313" key="1">
    <source>
        <dbReference type="EMBL" id="NEC90443.1"/>
    </source>
</evidence>
<organism evidence="1">
    <name type="scientific">Streptomyces sp. SID12501</name>
    <dbReference type="NCBI Taxonomy" id="2706042"/>
    <lineage>
        <taxon>Bacteria</taxon>
        <taxon>Bacillati</taxon>
        <taxon>Actinomycetota</taxon>
        <taxon>Actinomycetes</taxon>
        <taxon>Kitasatosporales</taxon>
        <taxon>Streptomycetaceae</taxon>
        <taxon>Streptomyces</taxon>
    </lineage>
</organism>
<proteinExistence type="predicted"/>
<sequence length="127" mass="13754">MRTHLRCCIKLPTGASLGSTTRVHLTVEDVSLSDAPAPTVLHRAFALSDPTSGPYETDLTFPSPRAHYTIRVHIDVSGDGRITPGDYVSTARHTLTPGRPTTELQVPVTRVPQHLTPNDARGAPRQP</sequence>
<dbReference type="EMBL" id="JAAGLU010000032">
    <property type="protein sequence ID" value="NEC90443.1"/>
    <property type="molecule type" value="Genomic_DNA"/>
</dbReference>
<dbReference type="InterPro" id="IPR018247">
    <property type="entry name" value="EF_Hand_1_Ca_BS"/>
</dbReference>
<protein>
    <submittedName>
        <fullName evidence="1">Uncharacterized protein</fullName>
    </submittedName>
</protein>
<comment type="caution">
    <text evidence="1">The sequence shown here is derived from an EMBL/GenBank/DDBJ whole genome shotgun (WGS) entry which is preliminary data.</text>
</comment>
<accession>A0A6B3C152</accession>